<dbReference type="NCBIfam" id="NF045515">
    <property type="entry name" value="Glp_gephyrin"/>
    <property type="match status" value="1"/>
</dbReference>
<accession>A0ABQ6LWA8</accession>
<evidence type="ECO:0000256" key="1">
    <source>
        <dbReference type="ARBA" id="ARBA00002901"/>
    </source>
</evidence>
<evidence type="ECO:0000256" key="6">
    <source>
        <dbReference type="RuleBase" id="RU365090"/>
    </source>
</evidence>
<dbReference type="Gene3D" id="2.40.340.10">
    <property type="entry name" value="MoeA, C-terminal, domain IV"/>
    <property type="match status" value="1"/>
</dbReference>
<dbReference type="SUPFAM" id="SSF53218">
    <property type="entry name" value="Molybdenum cofactor biosynthesis proteins"/>
    <property type="match status" value="1"/>
</dbReference>
<dbReference type="Gene3D" id="3.90.105.10">
    <property type="entry name" value="Molybdopterin biosynthesis moea protein, domain 2"/>
    <property type="match status" value="1"/>
</dbReference>
<dbReference type="InterPro" id="IPR036135">
    <property type="entry name" value="MoeA_linker/N_sf"/>
</dbReference>
<dbReference type="PANTHER" id="PTHR10192:SF5">
    <property type="entry name" value="GEPHYRIN"/>
    <property type="match status" value="1"/>
</dbReference>
<evidence type="ECO:0000259" key="7">
    <source>
        <dbReference type="SMART" id="SM00852"/>
    </source>
</evidence>
<dbReference type="Proteomes" id="UP001224392">
    <property type="component" value="Unassembled WGS sequence"/>
</dbReference>
<comment type="cofactor">
    <cofactor evidence="6">
        <name>Mg(2+)</name>
        <dbReference type="ChEBI" id="CHEBI:18420"/>
    </cofactor>
</comment>
<keyword evidence="4 6" id="KW-0501">Molybdenum cofactor biosynthesis</keyword>
<dbReference type="InterPro" id="IPR005111">
    <property type="entry name" value="MoeA_C_domain_IV"/>
</dbReference>
<dbReference type="PROSITE" id="PS01079">
    <property type="entry name" value="MOCF_BIOSYNTHESIS_2"/>
    <property type="match status" value="1"/>
</dbReference>
<comment type="catalytic activity">
    <reaction evidence="5">
        <text>adenylyl-molybdopterin + molybdate = Mo-molybdopterin + AMP + H(+)</text>
        <dbReference type="Rhea" id="RHEA:35047"/>
        <dbReference type="ChEBI" id="CHEBI:15378"/>
        <dbReference type="ChEBI" id="CHEBI:36264"/>
        <dbReference type="ChEBI" id="CHEBI:62727"/>
        <dbReference type="ChEBI" id="CHEBI:71302"/>
        <dbReference type="ChEBI" id="CHEBI:456215"/>
        <dbReference type="EC" id="2.10.1.1"/>
    </reaction>
</comment>
<comment type="caution">
    <text evidence="8">The sequence shown here is derived from an EMBL/GenBank/DDBJ whole genome shotgun (WGS) entry which is preliminary data.</text>
</comment>
<dbReference type="PANTHER" id="PTHR10192">
    <property type="entry name" value="MOLYBDOPTERIN BIOSYNTHESIS PROTEIN"/>
    <property type="match status" value="1"/>
</dbReference>
<protein>
    <recommendedName>
        <fullName evidence="6">Molybdopterin molybdenumtransferase</fullName>
        <ecNumber evidence="6">2.10.1.1</ecNumber>
    </recommendedName>
</protein>
<dbReference type="InterPro" id="IPR008284">
    <property type="entry name" value="MoCF_biosynth_CS"/>
</dbReference>
<dbReference type="InterPro" id="IPR036425">
    <property type="entry name" value="MoaB/Mog-like_dom_sf"/>
</dbReference>
<dbReference type="Gene3D" id="3.40.980.10">
    <property type="entry name" value="MoaB/Mog-like domain"/>
    <property type="match status" value="1"/>
</dbReference>
<dbReference type="InterPro" id="IPR001453">
    <property type="entry name" value="MoaB/Mog_dom"/>
</dbReference>
<evidence type="ECO:0000313" key="8">
    <source>
        <dbReference type="EMBL" id="GMG86363.1"/>
    </source>
</evidence>
<dbReference type="InterPro" id="IPR036688">
    <property type="entry name" value="MoeA_C_domain_IV_sf"/>
</dbReference>
<gene>
    <name evidence="8" type="primary">moeA</name>
    <name evidence="8" type="ORF">MNKW57_06840</name>
</gene>
<dbReference type="Pfam" id="PF03454">
    <property type="entry name" value="MoeA_C"/>
    <property type="match status" value="1"/>
</dbReference>
<keyword evidence="6" id="KW-0808">Transferase</keyword>
<dbReference type="EMBL" id="BSYJ01000001">
    <property type="protein sequence ID" value="GMG86363.1"/>
    <property type="molecule type" value="Genomic_DNA"/>
</dbReference>
<keyword evidence="6" id="KW-0479">Metal-binding</keyword>
<dbReference type="CDD" id="cd00887">
    <property type="entry name" value="MoeA"/>
    <property type="match status" value="1"/>
</dbReference>
<dbReference type="Gene3D" id="2.170.190.11">
    <property type="entry name" value="Molybdopterin biosynthesis moea protein, domain 3"/>
    <property type="match status" value="1"/>
</dbReference>
<dbReference type="InterPro" id="IPR038987">
    <property type="entry name" value="MoeA-like"/>
</dbReference>
<evidence type="ECO:0000256" key="4">
    <source>
        <dbReference type="ARBA" id="ARBA00023150"/>
    </source>
</evidence>
<keyword evidence="9" id="KW-1185">Reference proteome</keyword>
<dbReference type="SMART" id="SM00852">
    <property type="entry name" value="MoCF_biosynth"/>
    <property type="match status" value="1"/>
</dbReference>
<dbReference type="SUPFAM" id="SSF63882">
    <property type="entry name" value="MoeA N-terminal region -like"/>
    <property type="match status" value="1"/>
</dbReference>
<feature type="domain" description="MoaB/Mog" evidence="7">
    <location>
        <begin position="187"/>
        <end position="324"/>
    </location>
</feature>
<sequence>MNKMVDCCSQPGLMPIETARARLLEALQPVAGTQTVPLTNAAGRVLAEPVISAVNLPPCDNSAMDGYALRFADAAAGQPLELIGKSFAGAPFEGVVNPGTCVRIMTGAAMPAGADTVVMQENVQAEAESIHLRTEVRAGDHVRRRGEDVAEGQTLLEAGTHISVAHIALLAAAGIGTVTVKRRPCIALFSTGDELRQPGEPLAEGDIYDSNRVALKAALQELDLETLDLGILPDNRDAITRALQKAAREADAVITSGGVSVGEADYTREVLEAQGEIGFWKVAMKPGKPFAFGRIQGTPFFGLPGNPVSALVTFYQLVLPALTVMCGSSWNGPATMQAKLLKPLKKKPGRTDFQRGIFRFVQEDGRGELVVEPVGAQGSHILTGLAAANCFIVLARDSGNADAGDTVTIEPLRAPLA</sequence>
<comment type="similarity">
    <text evidence="3 6">Belongs to the MoeA family.</text>
</comment>
<evidence type="ECO:0000256" key="2">
    <source>
        <dbReference type="ARBA" id="ARBA00005046"/>
    </source>
</evidence>
<evidence type="ECO:0000256" key="5">
    <source>
        <dbReference type="ARBA" id="ARBA00047317"/>
    </source>
</evidence>
<reference evidence="8 9" key="1">
    <citation type="submission" date="2023-04" db="EMBL/GenBank/DDBJ databases">
        <title>Marinobulbifer ophiurae gen. nov., sp. Nov., isolate from tissue of brittle star Ophioplocus japonicus.</title>
        <authorList>
            <person name="Kawano K."/>
            <person name="Sawayama S."/>
            <person name="Nakagawa S."/>
        </authorList>
    </citation>
    <scope>NUCLEOTIDE SEQUENCE [LARGE SCALE GENOMIC DNA]</scope>
    <source>
        <strain evidence="8 9">NKW57</strain>
    </source>
</reference>
<proteinExistence type="inferred from homology"/>
<dbReference type="InterPro" id="IPR005110">
    <property type="entry name" value="MoeA_linker/N"/>
</dbReference>
<keyword evidence="6" id="KW-0460">Magnesium</keyword>
<evidence type="ECO:0000256" key="3">
    <source>
        <dbReference type="ARBA" id="ARBA00010763"/>
    </source>
</evidence>
<dbReference type="Pfam" id="PF00994">
    <property type="entry name" value="MoCF_biosynth"/>
    <property type="match status" value="1"/>
</dbReference>
<comment type="pathway">
    <text evidence="2 6">Cofactor biosynthesis; molybdopterin biosynthesis.</text>
</comment>
<dbReference type="EC" id="2.10.1.1" evidence="6"/>
<name>A0ABQ6LWA8_9GAMM</name>
<organism evidence="8 9">
    <name type="scientific">Biformimicrobium ophioploci</name>
    <dbReference type="NCBI Taxonomy" id="3036711"/>
    <lineage>
        <taxon>Bacteria</taxon>
        <taxon>Pseudomonadati</taxon>
        <taxon>Pseudomonadota</taxon>
        <taxon>Gammaproteobacteria</taxon>
        <taxon>Cellvibrionales</taxon>
        <taxon>Microbulbiferaceae</taxon>
        <taxon>Biformimicrobium</taxon>
    </lineage>
</organism>
<evidence type="ECO:0000313" key="9">
    <source>
        <dbReference type="Proteomes" id="UP001224392"/>
    </source>
</evidence>
<comment type="function">
    <text evidence="1 6">Catalyzes the insertion of molybdate into adenylated molybdopterin with the concomitant release of AMP.</text>
</comment>
<dbReference type="SUPFAM" id="SSF63867">
    <property type="entry name" value="MoeA C-terminal domain-like"/>
    <property type="match status" value="1"/>
</dbReference>
<keyword evidence="6" id="KW-0500">Molybdenum</keyword>
<dbReference type="Pfam" id="PF03453">
    <property type="entry name" value="MoeA_N"/>
    <property type="match status" value="1"/>
</dbReference>
<dbReference type="NCBIfam" id="TIGR00177">
    <property type="entry name" value="molyb_syn"/>
    <property type="match status" value="1"/>
</dbReference>